<feature type="transmembrane region" description="Helical" evidence="5">
    <location>
        <begin position="192"/>
        <end position="209"/>
    </location>
</feature>
<feature type="transmembrane region" description="Helical" evidence="5">
    <location>
        <begin position="641"/>
        <end position="660"/>
    </location>
</feature>
<dbReference type="InterPro" id="IPR044581">
    <property type="entry name" value="TPC1_plant"/>
</dbReference>
<evidence type="ECO:0000313" key="8">
    <source>
        <dbReference type="EMBL" id="VFT82976.1"/>
    </source>
</evidence>
<dbReference type="InterPro" id="IPR005821">
    <property type="entry name" value="Ion_trans_dom"/>
</dbReference>
<feature type="domain" description="Ion transport" evidence="6">
    <location>
        <begin position="154"/>
        <end position="341"/>
    </location>
</feature>
<feature type="domain" description="Ion transport" evidence="6">
    <location>
        <begin position="516"/>
        <end position="756"/>
    </location>
</feature>
<dbReference type="EMBL" id="VJMH01002279">
    <property type="protein sequence ID" value="KAF0709369.1"/>
    <property type="molecule type" value="Genomic_DNA"/>
</dbReference>
<feature type="transmembrane region" description="Helical" evidence="5">
    <location>
        <begin position="135"/>
        <end position="156"/>
    </location>
</feature>
<evidence type="ECO:0000259" key="6">
    <source>
        <dbReference type="Pfam" id="PF00520"/>
    </source>
</evidence>
<evidence type="ECO:0000313" key="9">
    <source>
        <dbReference type="Proteomes" id="UP000332933"/>
    </source>
</evidence>
<evidence type="ECO:0000256" key="5">
    <source>
        <dbReference type="SAM" id="Phobius"/>
    </source>
</evidence>
<evidence type="ECO:0000256" key="3">
    <source>
        <dbReference type="ARBA" id="ARBA00022989"/>
    </source>
</evidence>
<evidence type="ECO:0000256" key="2">
    <source>
        <dbReference type="ARBA" id="ARBA00022692"/>
    </source>
</evidence>
<feature type="transmembrane region" description="Helical" evidence="5">
    <location>
        <begin position="693"/>
        <end position="711"/>
    </location>
</feature>
<keyword evidence="4 5" id="KW-0472">Membrane</keyword>
<keyword evidence="2 5" id="KW-0812">Transmembrane</keyword>
<keyword evidence="3 5" id="KW-1133">Transmembrane helix</keyword>
<dbReference type="InterPro" id="IPR027359">
    <property type="entry name" value="Volt_channel_dom_sf"/>
</dbReference>
<feature type="transmembrane region" description="Helical" evidence="5">
    <location>
        <begin position="229"/>
        <end position="248"/>
    </location>
</feature>
<feature type="transmembrane region" description="Helical" evidence="5">
    <location>
        <begin position="88"/>
        <end position="109"/>
    </location>
</feature>
<comment type="subcellular location">
    <subcellularLocation>
        <location evidence="1">Membrane</location>
        <topology evidence="1">Multi-pass membrane protein</topology>
    </subcellularLocation>
</comment>
<evidence type="ECO:0000256" key="4">
    <source>
        <dbReference type="ARBA" id="ARBA00023136"/>
    </source>
</evidence>
<feature type="transmembrane region" description="Helical" evidence="5">
    <location>
        <begin position="168"/>
        <end position="186"/>
    </location>
</feature>
<name>A0A485KHN7_9STRA</name>
<feature type="transmembrane region" description="Helical" evidence="5">
    <location>
        <begin position="723"/>
        <end position="748"/>
    </location>
</feature>
<reference evidence="8 9" key="1">
    <citation type="submission" date="2019-03" db="EMBL/GenBank/DDBJ databases">
        <authorList>
            <person name="Gaulin E."/>
            <person name="Dumas B."/>
        </authorList>
    </citation>
    <scope>NUCLEOTIDE SEQUENCE [LARGE SCALE GENOMIC DNA]</scope>
    <source>
        <strain evidence="8">CBS 568.67</strain>
    </source>
</reference>
<dbReference type="PANTHER" id="PTHR46988">
    <property type="entry name" value="TWO PORE CALCIUM CHANNEL PROTEIN 1"/>
    <property type="match status" value="1"/>
</dbReference>
<dbReference type="SUPFAM" id="SSF81324">
    <property type="entry name" value="Voltage-gated potassium channels"/>
    <property type="match status" value="1"/>
</dbReference>
<dbReference type="OrthoDB" id="416585at2759"/>
<evidence type="ECO:0000256" key="1">
    <source>
        <dbReference type="ARBA" id="ARBA00004141"/>
    </source>
</evidence>
<proteinExistence type="predicted"/>
<feature type="transmembrane region" description="Helical" evidence="5">
    <location>
        <begin position="579"/>
        <end position="597"/>
    </location>
</feature>
<dbReference type="Gene3D" id="1.10.287.70">
    <property type="match status" value="2"/>
</dbReference>
<keyword evidence="9" id="KW-1185">Reference proteome</keyword>
<gene>
    <name evidence="8" type="primary">Aste57867_5959</name>
    <name evidence="7" type="ORF">As57867_005945</name>
    <name evidence="8" type="ORF">ASTE57867_5959</name>
</gene>
<dbReference type="AlphaFoldDB" id="A0A485KHN7"/>
<dbReference type="Gene3D" id="1.20.120.350">
    <property type="entry name" value="Voltage-gated potassium channels. Chain C"/>
    <property type="match status" value="1"/>
</dbReference>
<dbReference type="GO" id="GO:0005245">
    <property type="term" value="F:voltage-gated calcium channel activity"/>
    <property type="evidence" value="ECO:0007669"/>
    <property type="project" value="InterPro"/>
</dbReference>
<dbReference type="Proteomes" id="UP000332933">
    <property type="component" value="Unassembled WGS sequence"/>
</dbReference>
<organism evidence="8 9">
    <name type="scientific">Aphanomyces stellatus</name>
    <dbReference type="NCBI Taxonomy" id="120398"/>
    <lineage>
        <taxon>Eukaryota</taxon>
        <taxon>Sar</taxon>
        <taxon>Stramenopiles</taxon>
        <taxon>Oomycota</taxon>
        <taxon>Saprolegniomycetes</taxon>
        <taxon>Saprolegniales</taxon>
        <taxon>Verrucalvaceae</taxon>
        <taxon>Aphanomyces</taxon>
    </lineage>
</organism>
<dbReference type="Pfam" id="PF00520">
    <property type="entry name" value="Ion_trans"/>
    <property type="match status" value="2"/>
</dbReference>
<dbReference type="GO" id="GO:0016020">
    <property type="term" value="C:membrane"/>
    <property type="evidence" value="ECO:0007669"/>
    <property type="project" value="UniProtKB-SubCell"/>
</dbReference>
<accession>A0A485KHN7</accession>
<protein>
    <submittedName>
        <fullName evidence="8">Aste57867_5959 protein</fullName>
    </submittedName>
</protein>
<dbReference type="PANTHER" id="PTHR46988:SF4">
    <property type="entry name" value="ION TRANSPORT DOMAIN-CONTAINING PROTEIN"/>
    <property type="match status" value="1"/>
</dbReference>
<feature type="transmembrane region" description="Helical" evidence="5">
    <location>
        <begin position="312"/>
        <end position="334"/>
    </location>
</feature>
<feature type="transmembrane region" description="Helical" evidence="5">
    <location>
        <begin position="540"/>
        <end position="558"/>
    </location>
</feature>
<reference evidence="7" key="2">
    <citation type="submission" date="2019-06" db="EMBL/GenBank/DDBJ databases">
        <title>Genomics analysis of Aphanomyces spp. identifies a new class of oomycete effector associated with host adaptation.</title>
        <authorList>
            <person name="Gaulin E."/>
        </authorList>
    </citation>
    <scope>NUCLEOTIDE SEQUENCE</scope>
    <source>
        <strain evidence="7">CBS 578.67</strain>
    </source>
</reference>
<sequence>MQDNQTTSPPLLQPTKLKRRSSLSSDVAFRRLSQVLNRLPVCDQEKLIKASWLVEDAFLGLSRPHPPPTLHAARLYKVYHMFQRPRRLGVVVLLLVSYLETPFWCHGSWPTPCGVPGDPTTPLTSGMLCLTLRNAYVIELVCLMMSLLNDAVLYAGFQRAYFALYDRVFLTGCVVVALINATVHYFVGGSTLCAQVAPFLRLAIFMATYRDIRKTYTKMYKVLAEVQNILALVAIYICFFASLSTILFQGTDEGMLKVSRVAEYLVDMLTSGVANVMPNFVDDVWQLLILLTSANFPDIMMPAYATNRASSLFFIVFVTFGIFFLVNLVLAQIFSNFQTITISEAATADTARRALLREAFDVLESVQHTIEKQFLVASSDGGIAAVCDATEDVRVINVDAPVVTGMPPSAPGKPTIEIELTVLLFQELSFLNVTSSTMTRDDMLELFHKLESSNASGTINVDNFLVICDVMGHFESTYRPPPSEIERWWPSVARQKWYKRVCALVRHKRFEGLVDTILAINGVLVVAEMARGSVYNENPSWAFVNTAFSVIYALEMLFKMTVYGIRDYVHYFRNQFDGIVTIICLAIDIYVYCPNPFQDRTIVKLLLVVRCLRLLRILLAVDRFRVVLATGWAMLPIGKNLLLAMVCTMNLFAIVGHQLFGGKISPSVLTSDPRFVNSTYAAAGYAANNFNDIASGMVTLFELLVVNNWYVIVDGHVRATSTLARLFFVAFWLVGVYLTLSLIVASILDAFSREYNAAVEVLAKQSRETESTVVPQPQHATSC</sequence>
<dbReference type="EMBL" id="CAADRA010002281">
    <property type="protein sequence ID" value="VFT82976.1"/>
    <property type="molecule type" value="Genomic_DNA"/>
</dbReference>
<evidence type="ECO:0000313" key="7">
    <source>
        <dbReference type="EMBL" id="KAF0709369.1"/>
    </source>
</evidence>